<organism evidence="6 7">
    <name type="scientific">Clostridium tanneri</name>
    <dbReference type="NCBI Taxonomy" id="3037988"/>
    <lineage>
        <taxon>Bacteria</taxon>
        <taxon>Bacillati</taxon>
        <taxon>Bacillota</taxon>
        <taxon>Clostridia</taxon>
        <taxon>Eubacteriales</taxon>
        <taxon>Clostridiaceae</taxon>
        <taxon>Clostridium</taxon>
    </lineage>
</organism>
<dbReference type="InterPro" id="IPR018163">
    <property type="entry name" value="Thr/Ala-tRNA-synth_IIc_edit"/>
</dbReference>
<evidence type="ECO:0000256" key="2">
    <source>
        <dbReference type="ARBA" id="ARBA00004496"/>
    </source>
</evidence>
<evidence type="ECO:0000256" key="4">
    <source>
        <dbReference type="ARBA" id="ARBA00022833"/>
    </source>
</evidence>
<dbReference type="PANTHER" id="PTHR43462:SF1">
    <property type="entry name" value="ALANYL-TRNA EDITING PROTEIN AARSD1"/>
    <property type="match status" value="1"/>
</dbReference>
<evidence type="ECO:0000259" key="5">
    <source>
        <dbReference type="PROSITE" id="PS50860"/>
    </source>
</evidence>
<dbReference type="RefSeq" id="WP_318798349.1">
    <property type="nucleotide sequence ID" value="NZ_JARUJP010000014.1"/>
</dbReference>
<evidence type="ECO:0000256" key="3">
    <source>
        <dbReference type="ARBA" id="ARBA00022723"/>
    </source>
</evidence>
<comment type="subcellular location">
    <subcellularLocation>
        <location evidence="2">Cytoplasm</location>
    </subcellularLocation>
</comment>
<dbReference type="SMART" id="SM00863">
    <property type="entry name" value="tRNA_SAD"/>
    <property type="match status" value="1"/>
</dbReference>
<gene>
    <name evidence="6" type="ORF">P8V03_12465</name>
</gene>
<comment type="caution">
    <text evidence="6">The sequence shown here is derived from an EMBL/GenBank/DDBJ whole genome shotgun (WGS) entry which is preliminary data.</text>
</comment>
<protein>
    <submittedName>
        <fullName evidence="6">Alanyl-tRNA editing protein</fullName>
    </submittedName>
</protein>
<comment type="cofactor">
    <cofactor evidence="1">
        <name>Zn(2+)</name>
        <dbReference type="ChEBI" id="CHEBI:29105"/>
    </cofactor>
</comment>
<dbReference type="Pfam" id="PF07973">
    <property type="entry name" value="tRNA_SAD"/>
    <property type="match status" value="1"/>
</dbReference>
<keyword evidence="3" id="KW-0479">Metal-binding</keyword>
<evidence type="ECO:0000313" key="6">
    <source>
        <dbReference type="EMBL" id="MDW8801962.1"/>
    </source>
</evidence>
<dbReference type="PANTHER" id="PTHR43462">
    <property type="entry name" value="ALANYL-TRNA EDITING PROTEIN"/>
    <property type="match status" value="1"/>
</dbReference>
<keyword evidence="7" id="KW-1185">Reference proteome</keyword>
<dbReference type="SUPFAM" id="SSF55186">
    <property type="entry name" value="ThrRS/AlaRS common domain"/>
    <property type="match status" value="1"/>
</dbReference>
<keyword evidence="4" id="KW-0862">Zinc</keyword>
<accession>A0ABU4JUX8</accession>
<dbReference type="InterPro" id="IPR012947">
    <property type="entry name" value="tRNA_SAD"/>
</dbReference>
<dbReference type="InterPro" id="IPR018165">
    <property type="entry name" value="Ala-tRNA-synth_IIc_core"/>
</dbReference>
<dbReference type="PROSITE" id="PS50860">
    <property type="entry name" value="AA_TRNA_LIGASE_II_ALA"/>
    <property type="match status" value="1"/>
</dbReference>
<dbReference type="Proteomes" id="UP001281656">
    <property type="component" value="Unassembled WGS sequence"/>
</dbReference>
<dbReference type="EMBL" id="JARUJP010000014">
    <property type="protein sequence ID" value="MDW8801962.1"/>
    <property type="molecule type" value="Genomic_DNA"/>
</dbReference>
<dbReference type="InterPro" id="IPR009000">
    <property type="entry name" value="Transl_B-barrel_sf"/>
</dbReference>
<evidence type="ECO:0000256" key="1">
    <source>
        <dbReference type="ARBA" id="ARBA00001947"/>
    </source>
</evidence>
<feature type="domain" description="Alanyl-transfer RNA synthetases family profile" evidence="5">
    <location>
        <begin position="1"/>
        <end position="238"/>
    </location>
</feature>
<dbReference type="Gene3D" id="2.40.30.130">
    <property type="match status" value="1"/>
</dbReference>
<dbReference type="InterPro" id="IPR051335">
    <property type="entry name" value="Alanyl-tRNA_Editing_Enzymes"/>
</dbReference>
<dbReference type="Pfam" id="PF01411">
    <property type="entry name" value="tRNA-synt_2c"/>
    <property type="match status" value="1"/>
</dbReference>
<dbReference type="InterPro" id="IPR018164">
    <property type="entry name" value="Ala-tRNA-synth_IIc_N"/>
</dbReference>
<proteinExistence type="predicted"/>
<dbReference type="Gene3D" id="3.30.980.10">
    <property type="entry name" value="Threonyl-trna Synthetase, Chain A, domain 2"/>
    <property type="match status" value="1"/>
</dbReference>
<dbReference type="Gene3D" id="3.10.310.40">
    <property type="match status" value="1"/>
</dbReference>
<reference evidence="6 7" key="1">
    <citation type="submission" date="2023-04" db="EMBL/GenBank/DDBJ databases">
        <title>Clostridium tannerae sp. nov., isolated from the fecal material of an alpaca.</title>
        <authorList>
            <person name="Miller S."/>
            <person name="Hendry M."/>
            <person name="King J."/>
            <person name="Sankaranarayanan K."/>
            <person name="Lawson P.A."/>
        </authorList>
    </citation>
    <scope>NUCLEOTIDE SEQUENCE [LARGE SCALE GENOMIC DNA]</scope>
    <source>
        <strain evidence="6 7">A1-XYC3</strain>
    </source>
</reference>
<evidence type="ECO:0000313" key="7">
    <source>
        <dbReference type="Proteomes" id="UP001281656"/>
    </source>
</evidence>
<sequence length="395" mass="45593">MLTEKLFYENPYLRECESEVEEIVPKDDKFLLVLNKTIFYPEGGGQPSDIGEIDGAAVEYVFEKEGVIYHRVTKVPKDKKVFCKIDFERRFDHMQQHSGEHLLTGAIFNLYKGNNKGFHLGEEYVTIDIDIPLEDMTEEMLLKAEETVNSFIYKNQEIRTYVVSKEESEKLPLRKRINVDEDLRIVEAENMDCCPCCGTHVIRTGEVGVVKIIKTERYKGMTRIYFKCGNRALKDFQNKHNIITKLNRLFSSDENNLVQRVENQAADFERVSRELNKLRRILAVREVEHIVKEDSSKIYVGKYEDRSFEEIQLLGTAFEGKDRIIILGSLCDLKLLFNNNTGLDVNCGKIFKDNIKEFNGKGGGNGKKAQGTFTSKEDLVNFMNFLSSYLESNTY</sequence>
<name>A0ABU4JUX8_9CLOT</name>
<dbReference type="SUPFAM" id="SSF50447">
    <property type="entry name" value="Translation proteins"/>
    <property type="match status" value="1"/>
</dbReference>